<dbReference type="InterPro" id="IPR027417">
    <property type="entry name" value="P-loop_NTPase"/>
</dbReference>
<dbReference type="SUPFAM" id="SSF52540">
    <property type="entry name" value="P-loop containing nucleoside triphosphate hydrolases"/>
    <property type="match status" value="1"/>
</dbReference>
<feature type="domain" description="AAA+ ATPase" evidence="2">
    <location>
        <begin position="83"/>
        <end position="264"/>
    </location>
</feature>
<dbReference type="Proteomes" id="UP001240984">
    <property type="component" value="Unassembled WGS sequence"/>
</dbReference>
<keyword evidence="4" id="KW-1185">Reference proteome</keyword>
<feature type="compositionally biased region" description="Basic and acidic residues" evidence="1">
    <location>
        <begin position="15"/>
        <end position="25"/>
    </location>
</feature>
<accession>A0ABT9MN45</accession>
<evidence type="ECO:0000313" key="4">
    <source>
        <dbReference type="Proteomes" id="UP001240984"/>
    </source>
</evidence>
<dbReference type="EMBL" id="JAUSRA010000001">
    <property type="protein sequence ID" value="MDP9792827.1"/>
    <property type="molecule type" value="Genomic_DNA"/>
</dbReference>
<dbReference type="CDD" id="cd00009">
    <property type="entry name" value="AAA"/>
    <property type="match status" value="1"/>
</dbReference>
<proteinExistence type="predicted"/>
<evidence type="ECO:0000259" key="2">
    <source>
        <dbReference type="SMART" id="SM00382"/>
    </source>
</evidence>
<evidence type="ECO:0000313" key="3">
    <source>
        <dbReference type="EMBL" id="MDP9792827.1"/>
    </source>
</evidence>
<protein>
    <submittedName>
        <fullName evidence="3">MoxR-like ATPase</fullName>
    </submittedName>
</protein>
<name>A0ABT9MN45_9ACTN</name>
<comment type="caution">
    <text evidence="3">The sequence shown here is derived from an EMBL/GenBank/DDBJ whole genome shotgun (WGS) entry which is preliminary data.</text>
</comment>
<dbReference type="InterPro" id="IPR011704">
    <property type="entry name" value="ATPase_dyneun-rel_AAA"/>
</dbReference>
<feature type="region of interest" description="Disordered" evidence="1">
    <location>
        <begin position="1"/>
        <end position="60"/>
    </location>
</feature>
<sequence length="342" mass="37557">MTDEPLPGDAGWKIYRGDGRRHDGISRLPDAPPWRRFDGETLPPAEDATGPGQTDHRPGADLRAEAYRPDPELADMVNAAIYLRRPLLVTGKPGTGKSTLALSVAWELQLGPVLYWPVTSRSQVQESLYRYDAVGRLQKANLQRLRDEEPSAGAAEFIGLGPLGTALVARDRPRVLLVDEFDKGDIDLPNDLLNVLEEGEFTIPELARERSAEPVPVVAADGTTVQVRNGRVRCHAFPVIIITSNGEREFPHAFRRRCLHARISAPSRAKLETIVREQLGAPATAEVEALFNRFIAERDAADLPTDRLLNAIYLALSGLTSDQQASRRVIDNLFAPPGSEAS</sequence>
<dbReference type="SMART" id="SM00382">
    <property type="entry name" value="AAA"/>
    <property type="match status" value="1"/>
</dbReference>
<organism evidence="3 4">
    <name type="scientific">Catenuloplanes nepalensis</name>
    <dbReference type="NCBI Taxonomy" id="587533"/>
    <lineage>
        <taxon>Bacteria</taxon>
        <taxon>Bacillati</taxon>
        <taxon>Actinomycetota</taxon>
        <taxon>Actinomycetes</taxon>
        <taxon>Micromonosporales</taxon>
        <taxon>Micromonosporaceae</taxon>
        <taxon>Catenuloplanes</taxon>
    </lineage>
</organism>
<dbReference type="InterPro" id="IPR003593">
    <property type="entry name" value="AAA+_ATPase"/>
</dbReference>
<dbReference type="Pfam" id="PF07728">
    <property type="entry name" value="AAA_5"/>
    <property type="match status" value="1"/>
</dbReference>
<dbReference type="RefSeq" id="WP_306827715.1">
    <property type="nucleotide sequence ID" value="NZ_JAUSRA010000001.1"/>
</dbReference>
<gene>
    <name evidence="3" type="ORF">J2S43_001339</name>
</gene>
<dbReference type="Gene3D" id="3.40.50.300">
    <property type="entry name" value="P-loop containing nucleotide triphosphate hydrolases"/>
    <property type="match status" value="1"/>
</dbReference>
<reference evidence="3 4" key="1">
    <citation type="submission" date="2023-07" db="EMBL/GenBank/DDBJ databases">
        <title>Sequencing the genomes of 1000 actinobacteria strains.</title>
        <authorList>
            <person name="Klenk H.-P."/>
        </authorList>
    </citation>
    <scope>NUCLEOTIDE SEQUENCE [LARGE SCALE GENOMIC DNA]</scope>
    <source>
        <strain evidence="3 4">DSM 44710</strain>
    </source>
</reference>
<evidence type="ECO:0000256" key="1">
    <source>
        <dbReference type="SAM" id="MobiDB-lite"/>
    </source>
</evidence>